<sequence>MISSFAVGLFNVQLASKIKGRNCLTIEIMAIFISKLSYIASDLIRIYLIINILMYLYRGEIV</sequence>
<evidence type="ECO:0000313" key="1">
    <source>
        <dbReference type="EMBL" id="SDY85399.1"/>
    </source>
</evidence>
<dbReference type="EMBL" id="FNPK01000040">
    <property type="protein sequence ID" value="SDY85399.1"/>
    <property type="molecule type" value="Genomic_DNA"/>
</dbReference>
<evidence type="ECO:0000313" key="2">
    <source>
        <dbReference type="Proteomes" id="UP000199035"/>
    </source>
</evidence>
<protein>
    <submittedName>
        <fullName evidence="1">Uncharacterized protein</fullName>
    </submittedName>
</protein>
<name>A0A1H3NB19_9GAMM</name>
<dbReference type="AlphaFoldDB" id="A0A1H3NB19"/>
<reference evidence="2" key="1">
    <citation type="submission" date="2016-10" db="EMBL/GenBank/DDBJ databases">
        <authorList>
            <person name="Varghese N."/>
            <person name="Submissions S."/>
        </authorList>
    </citation>
    <scope>NUCLEOTIDE SEQUENCE [LARGE SCALE GENOMIC DNA]</scope>
    <source>
        <strain evidence="2">ANC 5109</strain>
    </source>
</reference>
<organism evidence="1 2">
    <name type="scientific">Acinetobacter kyonggiensis</name>
    <dbReference type="NCBI Taxonomy" id="595670"/>
    <lineage>
        <taxon>Bacteria</taxon>
        <taxon>Pseudomonadati</taxon>
        <taxon>Pseudomonadota</taxon>
        <taxon>Gammaproteobacteria</taxon>
        <taxon>Moraxellales</taxon>
        <taxon>Moraxellaceae</taxon>
        <taxon>Acinetobacter</taxon>
    </lineage>
</organism>
<gene>
    <name evidence="1" type="ORF">SAMN05421643_1405</name>
</gene>
<keyword evidence="2" id="KW-1185">Reference proteome</keyword>
<proteinExistence type="predicted"/>
<accession>A0A1H3NB19</accession>
<dbReference type="Proteomes" id="UP000199035">
    <property type="component" value="Unassembled WGS sequence"/>
</dbReference>